<dbReference type="Proteomes" id="UP001216150">
    <property type="component" value="Unassembled WGS sequence"/>
</dbReference>
<dbReference type="AlphaFoldDB" id="A0AAD6GP30"/>
<protein>
    <recommendedName>
        <fullName evidence="3">Rhodopsin domain-containing protein</fullName>
    </recommendedName>
</protein>
<gene>
    <name evidence="4" type="ORF">N7450_009750</name>
</gene>
<feature type="region of interest" description="Disordered" evidence="1">
    <location>
        <begin position="125"/>
        <end position="165"/>
    </location>
</feature>
<keyword evidence="5" id="KW-1185">Reference proteome</keyword>
<accession>A0AAD6GP30</accession>
<evidence type="ECO:0000313" key="5">
    <source>
        <dbReference type="Proteomes" id="UP001216150"/>
    </source>
</evidence>
<dbReference type="InterPro" id="IPR049326">
    <property type="entry name" value="Rhodopsin_dom_fungi"/>
</dbReference>
<dbReference type="EMBL" id="JAQJAC010000009">
    <property type="protein sequence ID" value="KAJ5572766.1"/>
    <property type="molecule type" value="Genomic_DNA"/>
</dbReference>
<feature type="transmembrane region" description="Helical" evidence="2">
    <location>
        <begin position="78"/>
        <end position="96"/>
    </location>
</feature>
<dbReference type="PANTHER" id="PTHR38794:SF3">
    <property type="entry name" value="INTEGRAL MEMBRANE PROTEIN"/>
    <property type="match status" value="1"/>
</dbReference>
<feature type="transmembrane region" description="Helical" evidence="2">
    <location>
        <begin position="6"/>
        <end position="25"/>
    </location>
</feature>
<proteinExistence type="predicted"/>
<name>A0AAD6GP30_9EURO</name>
<evidence type="ECO:0000256" key="1">
    <source>
        <dbReference type="SAM" id="MobiDB-lite"/>
    </source>
</evidence>
<organism evidence="4 5">
    <name type="scientific">Penicillium hetheringtonii</name>
    <dbReference type="NCBI Taxonomy" id="911720"/>
    <lineage>
        <taxon>Eukaryota</taxon>
        <taxon>Fungi</taxon>
        <taxon>Dikarya</taxon>
        <taxon>Ascomycota</taxon>
        <taxon>Pezizomycotina</taxon>
        <taxon>Eurotiomycetes</taxon>
        <taxon>Eurotiomycetidae</taxon>
        <taxon>Eurotiales</taxon>
        <taxon>Aspergillaceae</taxon>
        <taxon>Penicillium</taxon>
    </lineage>
</organism>
<reference evidence="4 5" key="1">
    <citation type="journal article" date="2023" name="IMA Fungus">
        <title>Comparative genomic study of the Penicillium genus elucidates a diverse pangenome and 15 lateral gene transfer events.</title>
        <authorList>
            <person name="Petersen C."/>
            <person name="Sorensen T."/>
            <person name="Nielsen M.R."/>
            <person name="Sondergaard T.E."/>
            <person name="Sorensen J.L."/>
            <person name="Fitzpatrick D.A."/>
            <person name="Frisvad J.C."/>
            <person name="Nielsen K.L."/>
        </authorList>
    </citation>
    <scope>NUCLEOTIDE SEQUENCE [LARGE SCALE GENOMIC DNA]</scope>
    <source>
        <strain evidence="4 5">IBT 29057</strain>
    </source>
</reference>
<dbReference type="PANTHER" id="PTHR38794">
    <property type="entry name" value="INTEGRAL MEMBRANE PROTEIN"/>
    <property type="match status" value="1"/>
</dbReference>
<evidence type="ECO:0000259" key="3">
    <source>
        <dbReference type="Pfam" id="PF20684"/>
    </source>
</evidence>
<feature type="compositionally biased region" description="Basic and acidic residues" evidence="1">
    <location>
        <begin position="125"/>
        <end position="137"/>
    </location>
</feature>
<evidence type="ECO:0000313" key="4">
    <source>
        <dbReference type="EMBL" id="KAJ5572766.1"/>
    </source>
</evidence>
<keyword evidence="2" id="KW-0812">Transmembrane</keyword>
<feature type="transmembrane region" description="Helical" evidence="2">
    <location>
        <begin position="37"/>
        <end position="58"/>
    </location>
</feature>
<comment type="caution">
    <text evidence="4">The sequence shown here is derived from an EMBL/GenBank/DDBJ whole genome shotgun (WGS) entry which is preliminary data.</text>
</comment>
<sequence length="215" mass="23928">MYVMLGVAHMLLDLAVIALPIALLWQVQISQQKRLNISALFASRILVVALTIPGIRSLQPYFHAKPLDQPWHALMPAIWLQLIQSTSILCTCLPTLKRVLSDLQTGMMAGTVSDFFETSVSGEHATLDESSKSDSRIGQRSRSGSAMNPQGGLQRSRPQIERMDSRKNLRENVIHQSIDYEVRYETSGSLHASSTIHDFDLIHGESLSIHPSHGF</sequence>
<feature type="compositionally biased region" description="Polar residues" evidence="1">
    <location>
        <begin position="138"/>
        <end position="157"/>
    </location>
</feature>
<keyword evidence="2" id="KW-0472">Membrane</keyword>
<feature type="domain" description="Rhodopsin" evidence="3">
    <location>
        <begin position="2"/>
        <end position="101"/>
    </location>
</feature>
<dbReference type="Pfam" id="PF20684">
    <property type="entry name" value="Fung_rhodopsin"/>
    <property type="match status" value="1"/>
</dbReference>
<keyword evidence="2" id="KW-1133">Transmembrane helix</keyword>
<evidence type="ECO:0000256" key="2">
    <source>
        <dbReference type="SAM" id="Phobius"/>
    </source>
</evidence>